<evidence type="ECO:0000313" key="5">
    <source>
        <dbReference type="Proteomes" id="UP000319731"/>
    </source>
</evidence>
<keyword evidence="1" id="KW-0472">Membrane</keyword>
<dbReference type="EMBL" id="QEAO01000009">
    <property type="protein sequence ID" value="TPX35297.1"/>
    <property type="molecule type" value="Genomic_DNA"/>
</dbReference>
<reference evidence="4 5" key="1">
    <citation type="journal article" date="2019" name="Sci. Rep.">
        <title>Comparative genomics of chytrid fungi reveal insights into the obligate biotrophic and pathogenic lifestyle of Synchytrium endobioticum.</title>
        <authorList>
            <person name="van de Vossenberg B.T.L.H."/>
            <person name="Warris S."/>
            <person name="Nguyen H.D.T."/>
            <person name="van Gent-Pelzer M.P.E."/>
            <person name="Joly D.L."/>
            <person name="van de Geest H.C."/>
            <person name="Bonants P.J.M."/>
            <person name="Smith D.S."/>
            <person name="Levesque C.A."/>
            <person name="van der Lee T.A.J."/>
        </authorList>
    </citation>
    <scope>NUCLEOTIDE SEQUENCE [LARGE SCALE GENOMIC DNA]</scope>
    <source>
        <strain evidence="4 5">JEL517</strain>
    </source>
</reference>
<dbReference type="GeneID" id="42003438"/>
<protein>
    <submittedName>
        <fullName evidence="4">Uncharacterized protein</fullName>
    </submittedName>
</protein>
<dbReference type="Gene3D" id="3.60.21.10">
    <property type="match status" value="1"/>
</dbReference>
<evidence type="ECO:0000313" key="4">
    <source>
        <dbReference type="EMBL" id="TPX35297.1"/>
    </source>
</evidence>
<feature type="domain" description="TMEM62 Ig-like" evidence="3">
    <location>
        <begin position="338"/>
        <end position="453"/>
    </location>
</feature>
<dbReference type="InterPro" id="IPR004843">
    <property type="entry name" value="Calcineurin-like_PHP"/>
</dbReference>
<organism evidence="4 5">
    <name type="scientific">Synchytrium microbalum</name>
    <dbReference type="NCBI Taxonomy" id="1806994"/>
    <lineage>
        <taxon>Eukaryota</taxon>
        <taxon>Fungi</taxon>
        <taxon>Fungi incertae sedis</taxon>
        <taxon>Chytridiomycota</taxon>
        <taxon>Chytridiomycota incertae sedis</taxon>
        <taxon>Chytridiomycetes</taxon>
        <taxon>Synchytriales</taxon>
        <taxon>Synchytriaceae</taxon>
        <taxon>Synchytrium</taxon>
    </lineage>
</organism>
<dbReference type="Pfam" id="PF24384">
    <property type="entry name" value="Ig_TMM62"/>
    <property type="match status" value="1"/>
</dbReference>
<proteinExistence type="predicted"/>
<evidence type="ECO:0000256" key="1">
    <source>
        <dbReference type="SAM" id="Phobius"/>
    </source>
</evidence>
<gene>
    <name evidence="4" type="ORF">SmJEL517_g02213</name>
</gene>
<comment type="caution">
    <text evidence="4">The sequence shown here is derived from an EMBL/GenBank/DDBJ whole genome shotgun (WGS) entry which is preliminary data.</text>
</comment>
<dbReference type="PANTHER" id="PTHR14795:SF0">
    <property type="entry name" value="TRANSMEMBRANE PROTEIN 62"/>
    <property type="match status" value="1"/>
</dbReference>
<feature type="transmembrane region" description="Helical" evidence="1">
    <location>
        <begin position="642"/>
        <end position="662"/>
    </location>
</feature>
<feature type="transmembrane region" description="Helical" evidence="1">
    <location>
        <begin position="598"/>
        <end position="621"/>
    </location>
</feature>
<evidence type="ECO:0000259" key="3">
    <source>
        <dbReference type="Pfam" id="PF24384"/>
    </source>
</evidence>
<dbReference type="AlphaFoldDB" id="A0A507C2E8"/>
<dbReference type="InterPro" id="IPR056229">
    <property type="entry name" value="Ig_TMM62"/>
</dbReference>
<sequence length="718" mass="82654">MHHDVPRRIFVVLNDLRVAFVSLVLTSVIFWKLYHLAEYDVSGNAKGADIKPDTVSNRWKNDLPWDEGADQLFTFVQVTLFGQFYGISDLHLSKFRTHSTATFNQFVSVILPRIAPAFVVVTGDLTDAKDQHLLGSEQYREEWLSYHDTLAKNHILASPNFWWDMRGNHDCFNVEDTETSMYNTWGVVKTEGWLFDYSTDFGRYKFIALDACPYGSARPFNFFGTLTRSDLDFLEQSLSDHRSSNHTFILSHYPTSTTWSGLSSSGRTFATLASEASIYLCGHLHKFVADLFPDMYTLHAAGFLELELGDMKHNDLFRIIAVDHDLVSFVDAQIYVDMAPILVITNPRDSRFAIPGREPSHRISTSTHIRILAYGENVKQVSVTIDDTMEIECKCSSSGKAIEVGSNYLPLWTCPWKPDDFNDNAVHRIEATAVDGQNRVGTSSKHMFRVDGQRTAYAWTGTFLLQTPFPVVDPVFFGLHYSSYRYPGSKIFRMEARRHSSLRDLETRAIVCIDRSGWHSDTWEFNRFTALWIQVATERTVVQNVSATYYNHLYMLIGPWFVGELIPNAVNIYERWGAFFIVGLRSFAGRSVSITDTYAYAFFNLTFTFFPLMLCLVCFSTDPDLLYCRANSRRSRPIRNRWYVKLVIGMYIFWAIYSVYLLSYSYGWWSFVLSHKTWYLVVIARCLMTETDLNHATSNGESIKIKLRPRTRTQKEKS</sequence>
<dbReference type="STRING" id="1806994.A0A507C2E8"/>
<keyword evidence="1" id="KW-0812">Transmembrane</keyword>
<dbReference type="RefSeq" id="XP_031025824.1">
    <property type="nucleotide sequence ID" value="XM_031168141.1"/>
</dbReference>
<accession>A0A507C2E8</accession>
<evidence type="ECO:0000259" key="2">
    <source>
        <dbReference type="Pfam" id="PF00149"/>
    </source>
</evidence>
<dbReference type="InterPro" id="IPR029052">
    <property type="entry name" value="Metallo-depent_PP-like"/>
</dbReference>
<dbReference type="SUPFAM" id="SSF56300">
    <property type="entry name" value="Metallo-dependent phosphatases"/>
    <property type="match status" value="1"/>
</dbReference>
<feature type="domain" description="Calcineurin-like phosphoesterase" evidence="2">
    <location>
        <begin position="84"/>
        <end position="286"/>
    </location>
</feature>
<dbReference type="OrthoDB" id="45365at2759"/>
<name>A0A507C2E8_9FUNG</name>
<dbReference type="GO" id="GO:0016787">
    <property type="term" value="F:hydrolase activity"/>
    <property type="evidence" value="ECO:0007669"/>
    <property type="project" value="InterPro"/>
</dbReference>
<feature type="transmembrane region" description="Helical" evidence="1">
    <location>
        <begin position="12"/>
        <end position="34"/>
    </location>
</feature>
<keyword evidence="1" id="KW-1133">Transmembrane helix</keyword>
<dbReference type="Proteomes" id="UP000319731">
    <property type="component" value="Unassembled WGS sequence"/>
</dbReference>
<dbReference type="Pfam" id="PF00149">
    <property type="entry name" value="Metallophos"/>
    <property type="match status" value="1"/>
</dbReference>
<keyword evidence="5" id="KW-1185">Reference proteome</keyword>
<dbReference type="PANTHER" id="PTHR14795">
    <property type="entry name" value="HELICASE RELATED"/>
    <property type="match status" value="1"/>
</dbReference>